<feature type="region of interest" description="Disordered" evidence="1">
    <location>
        <begin position="39"/>
        <end position="66"/>
    </location>
</feature>
<dbReference type="AlphaFoldDB" id="A0A9E7FDS3"/>
<proteinExistence type="predicted"/>
<accession>A0A9E7FDS3</accession>
<gene>
    <name evidence="2" type="ORF">MUK42_23389</name>
</gene>
<dbReference type="Proteomes" id="UP001055439">
    <property type="component" value="Chromosome 3"/>
</dbReference>
<dbReference type="EMBL" id="CP097505">
    <property type="protein sequence ID" value="URD93307.1"/>
    <property type="molecule type" value="Genomic_DNA"/>
</dbReference>
<evidence type="ECO:0000256" key="1">
    <source>
        <dbReference type="SAM" id="MobiDB-lite"/>
    </source>
</evidence>
<evidence type="ECO:0000313" key="3">
    <source>
        <dbReference type="Proteomes" id="UP001055439"/>
    </source>
</evidence>
<feature type="compositionally biased region" description="Polar residues" evidence="1">
    <location>
        <begin position="41"/>
        <end position="51"/>
    </location>
</feature>
<protein>
    <submittedName>
        <fullName evidence="2">RNA recognition motif 2</fullName>
    </submittedName>
</protein>
<evidence type="ECO:0000313" key="2">
    <source>
        <dbReference type="EMBL" id="URD93307.1"/>
    </source>
</evidence>
<keyword evidence="3" id="KW-1185">Reference proteome</keyword>
<reference evidence="2" key="1">
    <citation type="submission" date="2022-05" db="EMBL/GenBank/DDBJ databases">
        <title>The Musa troglodytarum L. genome provides insights into the mechanism of non-climacteric behaviour and enrichment of carotenoids.</title>
        <authorList>
            <person name="Wang J."/>
        </authorList>
    </citation>
    <scope>NUCLEOTIDE SEQUENCE</scope>
    <source>
        <tissue evidence="2">Leaf</tissue>
    </source>
</reference>
<organism evidence="2 3">
    <name type="scientific">Musa troglodytarum</name>
    <name type="common">fe'i banana</name>
    <dbReference type="NCBI Taxonomy" id="320322"/>
    <lineage>
        <taxon>Eukaryota</taxon>
        <taxon>Viridiplantae</taxon>
        <taxon>Streptophyta</taxon>
        <taxon>Embryophyta</taxon>
        <taxon>Tracheophyta</taxon>
        <taxon>Spermatophyta</taxon>
        <taxon>Magnoliopsida</taxon>
        <taxon>Liliopsida</taxon>
        <taxon>Zingiberales</taxon>
        <taxon>Musaceae</taxon>
        <taxon>Musa</taxon>
    </lineage>
</organism>
<dbReference type="OrthoDB" id="417481at2759"/>
<name>A0A9E7FDS3_9LILI</name>
<sequence>MNEDKRCRPILFYFEGAEAGDQEHVPLRSMHVRQEVLVVNSPESLQGSSPNGKPEKSAFPGTSLEG</sequence>